<gene>
    <name evidence="2" type="ORF">TCM_007461</name>
</gene>
<dbReference type="EMBL" id="CM001880">
    <property type="protein sequence ID" value="EOX98772.1"/>
    <property type="molecule type" value="Genomic_DNA"/>
</dbReference>
<keyword evidence="1" id="KW-1133">Transmembrane helix</keyword>
<accession>A0A061E2C9</accession>
<dbReference type="AlphaFoldDB" id="A0A061E2C9"/>
<dbReference type="HOGENOM" id="CLU_1762067_0_0_1"/>
<sequence length="148" mass="16611">MYSLVTSYMPSSSFSGVTAAGSCISGTVAVYSFLIMFLGLSQLCDCFNCEYCQCPVCGLQRVAKYMQLFLVGRYALLGVRHKGLKSSFNLFLEQSTSRLTSDSLWMRCTMDQTKTQQQIEDDRAEVKIDKRFPLDEVHYGSDKNSTAN</sequence>
<dbReference type="Gramene" id="EOX98772">
    <property type="protein sequence ID" value="EOX98772"/>
    <property type="gene ID" value="TCM_007461"/>
</dbReference>
<evidence type="ECO:0000313" key="3">
    <source>
        <dbReference type="Proteomes" id="UP000026915"/>
    </source>
</evidence>
<keyword evidence="1" id="KW-0812">Transmembrane</keyword>
<keyword evidence="3" id="KW-1185">Reference proteome</keyword>
<organism evidence="2 3">
    <name type="scientific">Theobroma cacao</name>
    <name type="common">Cacao</name>
    <name type="synonym">Cocoa</name>
    <dbReference type="NCBI Taxonomy" id="3641"/>
    <lineage>
        <taxon>Eukaryota</taxon>
        <taxon>Viridiplantae</taxon>
        <taxon>Streptophyta</taxon>
        <taxon>Embryophyta</taxon>
        <taxon>Tracheophyta</taxon>
        <taxon>Spermatophyta</taxon>
        <taxon>Magnoliopsida</taxon>
        <taxon>eudicotyledons</taxon>
        <taxon>Gunneridae</taxon>
        <taxon>Pentapetalae</taxon>
        <taxon>rosids</taxon>
        <taxon>malvids</taxon>
        <taxon>Malvales</taxon>
        <taxon>Malvaceae</taxon>
        <taxon>Byttnerioideae</taxon>
        <taxon>Theobroma</taxon>
    </lineage>
</organism>
<dbReference type="Proteomes" id="UP000026915">
    <property type="component" value="Chromosome 2"/>
</dbReference>
<evidence type="ECO:0000256" key="1">
    <source>
        <dbReference type="SAM" id="Phobius"/>
    </source>
</evidence>
<proteinExistence type="predicted"/>
<reference evidence="2 3" key="1">
    <citation type="journal article" date="2013" name="Genome Biol.">
        <title>The genome sequence of the most widely cultivated cacao type and its use to identify candidate genes regulating pod color.</title>
        <authorList>
            <person name="Motamayor J.C."/>
            <person name="Mockaitis K."/>
            <person name="Schmutz J."/>
            <person name="Haiminen N."/>
            <person name="Iii D.L."/>
            <person name="Cornejo O."/>
            <person name="Findley S.D."/>
            <person name="Zheng P."/>
            <person name="Utro F."/>
            <person name="Royaert S."/>
            <person name="Saski C."/>
            <person name="Jenkins J."/>
            <person name="Podicheti R."/>
            <person name="Zhao M."/>
            <person name="Scheffler B.E."/>
            <person name="Stack J.C."/>
            <person name="Feltus F.A."/>
            <person name="Mustiga G.M."/>
            <person name="Amores F."/>
            <person name="Phillips W."/>
            <person name="Marelli J.P."/>
            <person name="May G.D."/>
            <person name="Shapiro H."/>
            <person name="Ma J."/>
            <person name="Bustamante C.D."/>
            <person name="Schnell R.J."/>
            <person name="Main D."/>
            <person name="Gilbert D."/>
            <person name="Parida L."/>
            <person name="Kuhn D.N."/>
        </authorList>
    </citation>
    <scope>NUCLEOTIDE SEQUENCE [LARGE SCALE GENOMIC DNA]</scope>
    <source>
        <strain evidence="3">cv. Matina 1-6</strain>
    </source>
</reference>
<evidence type="ECO:0000313" key="2">
    <source>
        <dbReference type="EMBL" id="EOX98772.1"/>
    </source>
</evidence>
<feature type="transmembrane region" description="Helical" evidence="1">
    <location>
        <begin position="12"/>
        <end position="40"/>
    </location>
</feature>
<name>A0A061E2C9_THECC</name>
<dbReference type="InParanoid" id="A0A061E2C9"/>
<protein>
    <submittedName>
        <fullName evidence="2">Uncharacterized protein</fullName>
    </submittedName>
</protein>
<keyword evidence="1" id="KW-0472">Membrane</keyword>